<evidence type="ECO:0000313" key="5">
    <source>
        <dbReference type="Proteomes" id="UP001500194"/>
    </source>
</evidence>
<dbReference type="GeneID" id="68571968"/>
<evidence type="ECO:0000313" key="4">
    <source>
        <dbReference type="EMBL" id="GAA0648642.1"/>
    </source>
</evidence>
<keyword evidence="5" id="KW-1185">Reference proteome</keyword>
<protein>
    <recommendedName>
        <fullName evidence="3">SWIM-type domain-containing protein</fullName>
    </recommendedName>
</protein>
<dbReference type="RefSeq" id="WP_227261389.1">
    <property type="nucleotide sequence ID" value="NZ_BAAADU010000002.1"/>
</dbReference>
<dbReference type="InterPro" id="IPR007527">
    <property type="entry name" value="Znf_SWIM"/>
</dbReference>
<dbReference type="Pfam" id="PF04434">
    <property type="entry name" value="SWIM"/>
    <property type="match status" value="1"/>
</dbReference>
<dbReference type="AlphaFoldDB" id="A0AAV3SZZ9"/>
<evidence type="ECO:0000256" key="1">
    <source>
        <dbReference type="PROSITE-ProRule" id="PRU00325"/>
    </source>
</evidence>
<dbReference type="GO" id="GO:0008270">
    <property type="term" value="F:zinc ion binding"/>
    <property type="evidence" value="ECO:0007669"/>
    <property type="project" value="UniProtKB-KW"/>
</dbReference>
<keyword evidence="1" id="KW-0479">Metal-binding</keyword>
<gene>
    <name evidence="4" type="ORF">GCM10009019_09050</name>
</gene>
<accession>A0AAV3SZZ9</accession>
<keyword evidence="1" id="KW-0863">Zinc-finger</keyword>
<evidence type="ECO:0000259" key="3">
    <source>
        <dbReference type="PROSITE" id="PS50966"/>
    </source>
</evidence>
<dbReference type="EMBL" id="BAAADU010000002">
    <property type="protein sequence ID" value="GAA0648642.1"/>
    <property type="molecule type" value="Genomic_DNA"/>
</dbReference>
<dbReference type="PROSITE" id="PS50966">
    <property type="entry name" value="ZF_SWIM"/>
    <property type="match status" value="1"/>
</dbReference>
<evidence type="ECO:0000256" key="2">
    <source>
        <dbReference type="SAM" id="MobiDB-lite"/>
    </source>
</evidence>
<comment type="caution">
    <text evidence="4">The sequence shown here is derived from an EMBL/GenBank/DDBJ whole genome shotgun (WGS) entry which is preliminary data.</text>
</comment>
<proteinExistence type="predicted"/>
<feature type="region of interest" description="Disordered" evidence="2">
    <location>
        <begin position="88"/>
        <end position="148"/>
    </location>
</feature>
<feature type="compositionally biased region" description="Basic and acidic residues" evidence="2">
    <location>
        <begin position="131"/>
        <end position="148"/>
    </location>
</feature>
<organism evidence="4 5">
    <name type="scientific">Salarchaeum japonicum</name>
    <dbReference type="NCBI Taxonomy" id="555573"/>
    <lineage>
        <taxon>Archaea</taxon>
        <taxon>Methanobacteriati</taxon>
        <taxon>Methanobacteriota</taxon>
        <taxon>Stenosarchaea group</taxon>
        <taxon>Halobacteria</taxon>
        <taxon>Halobacteriales</taxon>
        <taxon>Halobacteriaceae</taxon>
    </lineage>
</organism>
<dbReference type="Proteomes" id="UP001500194">
    <property type="component" value="Unassembled WGS sequence"/>
</dbReference>
<sequence length="148" mass="16866">MKRPLDFERERDHETDSWARSDPLHAVIRPRLGDTYDVKLPNGEYHDVRLHRDHGAWLGTCDCKGYEYNDGPCAHLCALRRAHWTAEHQPSDPAGLDIHGNHVHIPETTDDPNDQPDATPEARADGGCVVEHVERPADLRTEPRWTGR</sequence>
<keyword evidence="1" id="KW-0862">Zinc</keyword>
<name>A0AAV3SZZ9_9EURY</name>
<reference evidence="4 5" key="1">
    <citation type="journal article" date="2019" name="Int. J. Syst. Evol. Microbiol.">
        <title>The Global Catalogue of Microorganisms (GCM) 10K type strain sequencing project: providing services to taxonomists for standard genome sequencing and annotation.</title>
        <authorList>
            <consortium name="The Broad Institute Genomics Platform"/>
            <consortium name="The Broad Institute Genome Sequencing Center for Infectious Disease"/>
            <person name="Wu L."/>
            <person name="Ma J."/>
        </authorList>
    </citation>
    <scope>NUCLEOTIDE SEQUENCE [LARGE SCALE GENOMIC DNA]</scope>
    <source>
        <strain evidence="4 5">JCM 16327</strain>
    </source>
</reference>
<feature type="domain" description="SWIM-type" evidence="3">
    <location>
        <begin position="46"/>
        <end position="84"/>
    </location>
</feature>